<proteinExistence type="predicted"/>
<dbReference type="Proteomes" id="UP000371041">
    <property type="component" value="Chromosome"/>
</dbReference>
<dbReference type="KEGG" id="sace:GIY23_08320"/>
<dbReference type="EMBL" id="CP045929">
    <property type="protein sequence ID" value="QGK69527.1"/>
    <property type="molecule type" value="Genomic_DNA"/>
</dbReference>
<keyword evidence="2" id="KW-1185">Reference proteome</keyword>
<dbReference type="AlphaFoldDB" id="A0A5Q3QFD2"/>
<accession>A0A5Q3QFD2</accession>
<sequence>MAHSPENSFSLADRLAREVEAHPSVVRLDGRSFVATYLPGRRVEGIRANDPGEPVDVAVVVRLDRPLPEVIDEVRARVVAVAGDVPVNIAVADAVHVSDLEPGAGPP</sequence>
<evidence type="ECO:0000313" key="1">
    <source>
        <dbReference type="EMBL" id="QGK69527.1"/>
    </source>
</evidence>
<organism evidence="1 2">
    <name type="scientific">Allosaccharopolyspora coralli</name>
    <dbReference type="NCBI Taxonomy" id="2665642"/>
    <lineage>
        <taxon>Bacteria</taxon>
        <taxon>Bacillati</taxon>
        <taxon>Actinomycetota</taxon>
        <taxon>Actinomycetes</taxon>
        <taxon>Pseudonocardiales</taxon>
        <taxon>Pseudonocardiaceae</taxon>
        <taxon>Allosaccharopolyspora</taxon>
    </lineage>
</organism>
<evidence type="ECO:0008006" key="3">
    <source>
        <dbReference type="Google" id="ProtNLM"/>
    </source>
</evidence>
<evidence type="ECO:0000313" key="2">
    <source>
        <dbReference type="Proteomes" id="UP000371041"/>
    </source>
</evidence>
<dbReference type="RefSeq" id="WP_154076122.1">
    <property type="nucleotide sequence ID" value="NZ_CP045929.1"/>
</dbReference>
<reference evidence="2" key="1">
    <citation type="submission" date="2019-11" db="EMBL/GenBank/DDBJ databases">
        <title>The complete genome sequence of Saccharopolyspora sp. E2A.</title>
        <authorList>
            <person name="Zhang G."/>
        </authorList>
    </citation>
    <scope>NUCLEOTIDE SEQUENCE [LARGE SCALE GENOMIC DNA]</scope>
    <source>
        <strain evidence="2">E2A</strain>
    </source>
</reference>
<protein>
    <recommendedName>
        <fullName evidence="3">Asp23/Gls24 family envelope stress response protein</fullName>
    </recommendedName>
</protein>
<name>A0A5Q3QFD2_9PSEU</name>
<gene>
    <name evidence="1" type="ORF">GIY23_08320</name>
</gene>